<evidence type="ECO:0000259" key="2">
    <source>
        <dbReference type="Pfam" id="PF08327"/>
    </source>
</evidence>
<sequence>MTESALRPDVGLTLDAVSGRPVLRFEQAYAHPAERVWRALTDGAELSEWTPWRVEIDPVPGGRITLAFGGGEPSRGVVTAAEEHRELAFRWPGIPGSADDEILRWTLRPAADGSVLALHVTLQDIGHAPQSAAGYHLSLEHLGALLSGGPVRRAADPPSDPRFRSLVEHYTAVLPA</sequence>
<dbReference type="Proteomes" id="UP001596972">
    <property type="component" value="Unassembled WGS sequence"/>
</dbReference>
<dbReference type="RefSeq" id="WP_378297286.1">
    <property type="nucleotide sequence ID" value="NZ_JBHTJA010000010.1"/>
</dbReference>
<evidence type="ECO:0000313" key="3">
    <source>
        <dbReference type="EMBL" id="MFD0900316.1"/>
    </source>
</evidence>
<reference evidence="4" key="1">
    <citation type="journal article" date="2019" name="Int. J. Syst. Evol. Microbiol.">
        <title>The Global Catalogue of Microorganisms (GCM) 10K type strain sequencing project: providing services to taxonomists for standard genome sequencing and annotation.</title>
        <authorList>
            <consortium name="The Broad Institute Genomics Platform"/>
            <consortium name="The Broad Institute Genome Sequencing Center for Infectious Disease"/>
            <person name="Wu L."/>
            <person name="Ma J."/>
        </authorList>
    </citation>
    <scope>NUCLEOTIDE SEQUENCE [LARGE SCALE GENOMIC DNA]</scope>
    <source>
        <strain evidence="4">JCM 31202</strain>
    </source>
</reference>
<name>A0ABW3EMU9_9ACTN</name>
<organism evidence="3 4">
    <name type="scientific">Actinomadura sediminis</name>
    <dbReference type="NCBI Taxonomy" id="1038904"/>
    <lineage>
        <taxon>Bacteria</taxon>
        <taxon>Bacillati</taxon>
        <taxon>Actinomycetota</taxon>
        <taxon>Actinomycetes</taxon>
        <taxon>Streptosporangiales</taxon>
        <taxon>Thermomonosporaceae</taxon>
        <taxon>Actinomadura</taxon>
    </lineage>
</organism>
<dbReference type="EMBL" id="JBHTJA010000010">
    <property type="protein sequence ID" value="MFD0900316.1"/>
    <property type="molecule type" value="Genomic_DNA"/>
</dbReference>
<evidence type="ECO:0000256" key="1">
    <source>
        <dbReference type="ARBA" id="ARBA00006817"/>
    </source>
</evidence>
<evidence type="ECO:0000313" key="4">
    <source>
        <dbReference type="Proteomes" id="UP001596972"/>
    </source>
</evidence>
<proteinExistence type="inferred from homology"/>
<dbReference type="InterPro" id="IPR023393">
    <property type="entry name" value="START-like_dom_sf"/>
</dbReference>
<protein>
    <submittedName>
        <fullName evidence="3">SRPBCC domain-containing protein</fullName>
    </submittedName>
</protein>
<comment type="similarity">
    <text evidence="1">Belongs to the AHA1 family.</text>
</comment>
<dbReference type="SUPFAM" id="SSF55961">
    <property type="entry name" value="Bet v1-like"/>
    <property type="match status" value="1"/>
</dbReference>
<feature type="domain" description="Activator of Hsp90 ATPase homologue 1/2-like C-terminal" evidence="2">
    <location>
        <begin position="31"/>
        <end position="146"/>
    </location>
</feature>
<comment type="caution">
    <text evidence="3">The sequence shown here is derived from an EMBL/GenBank/DDBJ whole genome shotgun (WGS) entry which is preliminary data.</text>
</comment>
<keyword evidence="4" id="KW-1185">Reference proteome</keyword>
<accession>A0ABW3EMU9</accession>
<dbReference type="Pfam" id="PF08327">
    <property type="entry name" value="AHSA1"/>
    <property type="match status" value="1"/>
</dbReference>
<dbReference type="InterPro" id="IPR013538">
    <property type="entry name" value="ASHA1/2-like_C"/>
</dbReference>
<dbReference type="Gene3D" id="3.30.530.20">
    <property type="match status" value="1"/>
</dbReference>
<gene>
    <name evidence="3" type="ORF">ACFQ11_07930</name>
</gene>